<dbReference type="Pfam" id="PF00072">
    <property type="entry name" value="Response_reg"/>
    <property type="match status" value="1"/>
</dbReference>
<dbReference type="EMBL" id="FCNX02000001">
    <property type="protein sequence ID" value="SAK42609.1"/>
    <property type="molecule type" value="Genomic_DNA"/>
</dbReference>
<dbReference type="PANTHER" id="PTHR44591">
    <property type="entry name" value="STRESS RESPONSE REGULATOR PROTEIN 1"/>
    <property type="match status" value="1"/>
</dbReference>
<feature type="domain" description="Response regulatory" evidence="3">
    <location>
        <begin position="17"/>
        <end position="128"/>
    </location>
</feature>
<accession>A0A157ZB19</accession>
<evidence type="ECO:0000313" key="4">
    <source>
        <dbReference type="EMBL" id="SAK42609.1"/>
    </source>
</evidence>
<dbReference type="Gene3D" id="3.40.50.2300">
    <property type="match status" value="1"/>
</dbReference>
<comment type="caution">
    <text evidence="4">The sequence shown here is derived from an EMBL/GenBank/DDBJ whole genome shotgun (WGS) entry which is preliminary data.</text>
</comment>
<evidence type="ECO:0000313" key="5">
    <source>
        <dbReference type="Proteomes" id="UP000054903"/>
    </source>
</evidence>
<evidence type="ECO:0000256" key="1">
    <source>
        <dbReference type="ARBA" id="ARBA00022553"/>
    </source>
</evidence>
<dbReference type="InterPro" id="IPR001789">
    <property type="entry name" value="Sig_transdc_resp-reg_receiver"/>
</dbReference>
<dbReference type="AlphaFoldDB" id="A0A157ZB19"/>
<dbReference type="Proteomes" id="UP000054903">
    <property type="component" value="Unassembled WGS sequence"/>
</dbReference>
<dbReference type="InterPro" id="IPR050595">
    <property type="entry name" value="Bact_response_regulator"/>
</dbReference>
<sequence length="133" mass="14250">MVSTMSALPPNQAKKLTVLLIDDEVDICAAWSMVLEMEGMTVLTAPNGLDGLMKAKSCRPDVVICDFMMPGINGLEVCAAIRAEDALQKASIVLWSAARGIDGKGLADLVVEKPVDTEQFIEHIHAVALRGRS</sequence>
<dbReference type="STRING" id="1777138.AWB77_00473"/>
<protein>
    <submittedName>
        <fullName evidence="4">Two component LuxR family transcriptional regulator</fullName>
    </submittedName>
</protein>
<name>A0A157ZB19_9BURK</name>
<organism evidence="4 5">
    <name type="scientific">Caballeronia fortuita</name>
    <dbReference type="NCBI Taxonomy" id="1777138"/>
    <lineage>
        <taxon>Bacteria</taxon>
        <taxon>Pseudomonadati</taxon>
        <taxon>Pseudomonadota</taxon>
        <taxon>Betaproteobacteria</taxon>
        <taxon>Burkholderiales</taxon>
        <taxon>Burkholderiaceae</taxon>
        <taxon>Caballeronia</taxon>
    </lineage>
</organism>
<dbReference type="GO" id="GO:0000160">
    <property type="term" value="P:phosphorelay signal transduction system"/>
    <property type="evidence" value="ECO:0007669"/>
    <property type="project" value="InterPro"/>
</dbReference>
<gene>
    <name evidence="4" type="ORF">AWB77_00473</name>
</gene>
<dbReference type="InterPro" id="IPR011006">
    <property type="entry name" value="CheY-like_superfamily"/>
</dbReference>
<keyword evidence="5" id="KW-1185">Reference proteome</keyword>
<evidence type="ECO:0000259" key="3">
    <source>
        <dbReference type="PROSITE" id="PS50110"/>
    </source>
</evidence>
<dbReference type="SUPFAM" id="SSF52172">
    <property type="entry name" value="CheY-like"/>
    <property type="match status" value="1"/>
</dbReference>
<reference evidence="4" key="1">
    <citation type="submission" date="2016-01" db="EMBL/GenBank/DDBJ databases">
        <authorList>
            <person name="Peeters C."/>
        </authorList>
    </citation>
    <scope>NUCLEOTIDE SEQUENCE</scope>
    <source>
        <strain evidence="4">LMG 29320</strain>
    </source>
</reference>
<proteinExistence type="predicted"/>
<dbReference type="PANTHER" id="PTHR44591:SF3">
    <property type="entry name" value="RESPONSE REGULATORY DOMAIN-CONTAINING PROTEIN"/>
    <property type="match status" value="1"/>
</dbReference>
<evidence type="ECO:0000256" key="2">
    <source>
        <dbReference type="PROSITE-ProRule" id="PRU00169"/>
    </source>
</evidence>
<dbReference type="PROSITE" id="PS50110">
    <property type="entry name" value="RESPONSE_REGULATORY"/>
    <property type="match status" value="1"/>
</dbReference>
<keyword evidence="1 2" id="KW-0597">Phosphoprotein</keyword>
<feature type="modified residue" description="4-aspartylphosphate" evidence="2">
    <location>
        <position position="66"/>
    </location>
</feature>
<dbReference type="SMART" id="SM00448">
    <property type="entry name" value="REC"/>
    <property type="match status" value="1"/>
</dbReference>